<protein>
    <submittedName>
        <fullName evidence="2">Uncharacterized protein</fullName>
    </submittedName>
</protein>
<gene>
    <name evidence="2" type="ORF">LCGC14_1385270</name>
</gene>
<dbReference type="EMBL" id="LAZR01008893">
    <property type="protein sequence ID" value="KKM75927.1"/>
    <property type="molecule type" value="Genomic_DNA"/>
</dbReference>
<evidence type="ECO:0000313" key="2">
    <source>
        <dbReference type="EMBL" id="KKM75927.1"/>
    </source>
</evidence>
<comment type="caution">
    <text evidence="2">The sequence shown here is derived from an EMBL/GenBank/DDBJ whole genome shotgun (WGS) entry which is preliminary data.</text>
</comment>
<accession>A0A0F9N325</accession>
<feature type="compositionally biased region" description="Polar residues" evidence="1">
    <location>
        <begin position="8"/>
        <end position="20"/>
    </location>
</feature>
<name>A0A0F9N325_9ZZZZ</name>
<feature type="compositionally biased region" description="Low complexity" evidence="1">
    <location>
        <begin position="50"/>
        <end position="61"/>
    </location>
</feature>
<dbReference type="AlphaFoldDB" id="A0A0F9N325"/>
<evidence type="ECO:0000256" key="1">
    <source>
        <dbReference type="SAM" id="MobiDB-lite"/>
    </source>
</evidence>
<sequence>MNKGFISTRHSSPSLKSLGSTKRAGANVKGSKLNAKGDMAFRGSRGGNKKMGSGKSSKTGY</sequence>
<organism evidence="2">
    <name type="scientific">marine sediment metagenome</name>
    <dbReference type="NCBI Taxonomy" id="412755"/>
    <lineage>
        <taxon>unclassified sequences</taxon>
        <taxon>metagenomes</taxon>
        <taxon>ecological metagenomes</taxon>
    </lineage>
</organism>
<feature type="region of interest" description="Disordered" evidence="1">
    <location>
        <begin position="1"/>
        <end position="61"/>
    </location>
</feature>
<proteinExistence type="predicted"/>
<reference evidence="2" key="1">
    <citation type="journal article" date="2015" name="Nature">
        <title>Complex archaea that bridge the gap between prokaryotes and eukaryotes.</title>
        <authorList>
            <person name="Spang A."/>
            <person name="Saw J.H."/>
            <person name="Jorgensen S.L."/>
            <person name="Zaremba-Niedzwiedzka K."/>
            <person name="Martijn J."/>
            <person name="Lind A.E."/>
            <person name="van Eijk R."/>
            <person name="Schleper C."/>
            <person name="Guy L."/>
            <person name="Ettema T.J."/>
        </authorList>
    </citation>
    <scope>NUCLEOTIDE SEQUENCE</scope>
</reference>